<comment type="similarity">
    <text evidence="1">Belongs to the acetyltransferase family. GNA1 subfamily.</text>
</comment>
<evidence type="ECO:0000256" key="1">
    <source>
        <dbReference type="RuleBase" id="RU365086"/>
    </source>
</evidence>
<keyword evidence="4" id="KW-1185">Reference proteome</keyword>
<gene>
    <name evidence="3" type="ORF">CYMTET_47485</name>
</gene>
<dbReference type="Proteomes" id="UP001190700">
    <property type="component" value="Unassembled WGS sequence"/>
</dbReference>
<protein>
    <recommendedName>
        <fullName evidence="1">Glucosamine 6-phosphate N-acetyltransferase</fullName>
        <ecNumber evidence="1">2.3.1.4</ecNumber>
    </recommendedName>
</protein>
<keyword evidence="1" id="KW-0808">Transferase</keyword>
<dbReference type="Gene3D" id="3.40.630.30">
    <property type="match status" value="1"/>
</dbReference>
<dbReference type="AlphaFoldDB" id="A0AAE0EWI8"/>
<evidence type="ECO:0000313" key="4">
    <source>
        <dbReference type="Proteomes" id="UP001190700"/>
    </source>
</evidence>
<keyword evidence="1" id="KW-0012">Acyltransferase</keyword>
<evidence type="ECO:0000259" key="2">
    <source>
        <dbReference type="PROSITE" id="PS51186"/>
    </source>
</evidence>
<dbReference type="InterPro" id="IPR000182">
    <property type="entry name" value="GNAT_dom"/>
</dbReference>
<dbReference type="GO" id="GO:0004343">
    <property type="term" value="F:glucosamine 6-phosphate N-acetyltransferase activity"/>
    <property type="evidence" value="ECO:0007669"/>
    <property type="project" value="UniProtKB-UniRule"/>
</dbReference>
<dbReference type="PROSITE" id="PS51186">
    <property type="entry name" value="GNAT"/>
    <property type="match status" value="1"/>
</dbReference>
<comment type="caution">
    <text evidence="3">The sequence shown here is derived from an EMBL/GenBank/DDBJ whole genome shotgun (WGS) entry which is preliminary data.</text>
</comment>
<sequence length="70" mass="8007">MRVQVGHIEDIVVKSTCRGKNLGRMIIAELKKIASDAGCYKVILDCDEKNVEFYEKCGYERKAVQMATYF</sequence>
<comment type="catalytic activity">
    <reaction evidence="1">
        <text>D-glucosamine 6-phosphate + acetyl-CoA = N-acetyl-D-glucosamine 6-phosphate + CoA + H(+)</text>
        <dbReference type="Rhea" id="RHEA:10292"/>
        <dbReference type="ChEBI" id="CHEBI:15378"/>
        <dbReference type="ChEBI" id="CHEBI:57287"/>
        <dbReference type="ChEBI" id="CHEBI:57288"/>
        <dbReference type="ChEBI" id="CHEBI:57513"/>
        <dbReference type="ChEBI" id="CHEBI:58725"/>
        <dbReference type="EC" id="2.3.1.4"/>
    </reaction>
</comment>
<reference evidence="3 4" key="1">
    <citation type="journal article" date="2015" name="Genome Biol. Evol.">
        <title>Comparative Genomics of a Bacterivorous Green Alga Reveals Evolutionary Causalities and Consequences of Phago-Mixotrophic Mode of Nutrition.</title>
        <authorList>
            <person name="Burns J.A."/>
            <person name="Paasch A."/>
            <person name="Narechania A."/>
            <person name="Kim E."/>
        </authorList>
    </citation>
    <scope>NUCLEOTIDE SEQUENCE [LARGE SCALE GENOMIC DNA]</scope>
    <source>
        <strain evidence="3 4">PLY_AMNH</strain>
    </source>
</reference>
<proteinExistence type="inferred from homology"/>
<dbReference type="InterPro" id="IPR039143">
    <property type="entry name" value="GNPNAT1-like"/>
</dbReference>
<name>A0AAE0EWI8_9CHLO</name>
<dbReference type="PANTHER" id="PTHR13355">
    <property type="entry name" value="GLUCOSAMINE 6-PHOSPHATE N-ACETYLTRANSFERASE"/>
    <property type="match status" value="1"/>
</dbReference>
<evidence type="ECO:0000313" key="3">
    <source>
        <dbReference type="EMBL" id="KAK3242814.1"/>
    </source>
</evidence>
<dbReference type="Pfam" id="PF00583">
    <property type="entry name" value="Acetyltransf_1"/>
    <property type="match status" value="1"/>
</dbReference>
<dbReference type="CDD" id="cd04301">
    <property type="entry name" value="NAT_SF"/>
    <property type="match status" value="1"/>
</dbReference>
<feature type="domain" description="N-acetyltransferase" evidence="2">
    <location>
        <begin position="1"/>
        <end position="70"/>
    </location>
</feature>
<organism evidence="3 4">
    <name type="scientific">Cymbomonas tetramitiformis</name>
    <dbReference type="NCBI Taxonomy" id="36881"/>
    <lineage>
        <taxon>Eukaryota</taxon>
        <taxon>Viridiplantae</taxon>
        <taxon>Chlorophyta</taxon>
        <taxon>Pyramimonadophyceae</taxon>
        <taxon>Pyramimonadales</taxon>
        <taxon>Pyramimonadaceae</taxon>
        <taxon>Cymbomonas</taxon>
    </lineage>
</organism>
<comment type="subunit">
    <text evidence="1">Homodimer.</text>
</comment>
<dbReference type="PANTHER" id="PTHR13355:SF11">
    <property type="entry name" value="GLUCOSAMINE 6-PHOSPHATE N-ACETYLTRANSFERASE"/>
    <property type="match status" value="1"/>
</dbReference>
<comment type="pathway">
    <text evidence="1">Nucleotide-sugar biosynthesis; UDP-N-acetyl-alpha-D-glucosamine biosynthesis; N-acetyl-alpha-D-glucosamine 1-phosphate from alpha-D-glucosamine 6-phosphate (route I): step 1/2.</text>
</comment>
<dbReference type="EC" id="2.3.1.4" evidence="1"/>
<dbReference type="SUPFAM" id="SSF55729">
    <property type="entry name" value="Acyl-CoA N-acyltransferases (Nat)"/>
    <property type="match status" value="1"/>
</dbReference>
<dbReference type="EMBL" id="LGRX02033114">
    <property type="protein sequence ID" value="KAK3242814.1"/>
    <property type="molecule type" value="Genomic_DNA"/>
</dbReference>
<dbReference type="InterPro" id="IPR016181">
    <property type="entry name" value="Acyl_CoA_acyltransferase"/>
</dbReference>
<accession>A0AAE0EWI8</accession>
<dbReference type="GO" id="GO:0006048">
    <property type="term" value="P:UDP-N-acetylglucosamine biosynthetic process"/>
    <property type="evidence" value="ECO:0007669"/>
    <property type="project" value="UniProtKB-UniRule"/>
</dbReference>